<dbReference type="PRINTS" id="PR00368">
    <property type="entry name" value="FADPNR"/>
</dbReference>
<dbReference type="GO" id="GO:0050660">
    <property type="term" value="F:flavin adenine dinucleotide binding"/>
    <property type="evidence" value="ECO:0007669"/>
    <property type="project" value="TreeGrafter"/>
</dbReference>
<dbReference type="Gene3D" id="3.50.50.100">
    <property type="match status" value="1"/>
</dbReference>
<evidence type="ECO:0000313" key="2">
    <source>
        <dbReference type="EMBL" id="KAK5625483.1"/>
    </source>
</evidence>
<dbReference type="InterPro" id="IPR023753">
    <property type="entry name" value="FAD/NAD-binding_dom"/>
</dbReference>
<dbReference type="PANTHER" id="PTHR43735">
    <property type="entry name" value="APOPTOSIS-INDUCING FACTOR 1"/>
    <property type="match status" value="1"/>
</dbReference>
<comment type="caution">
    <text evidence="2">The sequence shown here is derived from an EMBL/GenBank/DDBJ whole genome shotgun (WGS) entry which is preliminary data.</text>
</comment>
<dbReference type="GO" id="GO:0005737">
    <property type="term" value="C:cytoplasm"/>
    <property type="evidence" value="ECO:0007669"/>
    <property type="project" value="TreeGrafter"/>
</dbReference>
<dbReference type="PRINTS" id="PR00411">
    <property type="entry name" value="PNDRDTASEI"/>
</dbReference>
<feature type="domain" description="FAD/NAD(P)-binding" evidence="1">
    <location>
        <begin position="33"/>
        <end position="328"/>
    </location>
</feature>
<proteinExistence type="predicted"/>
<reference evidence="2 3" key="1">
    <citation type="submission" date="2023-10" db="EMBL/GenBank/DDBJ databases">
        <title>Draft genome sequence of Xylaria bambusicola isolate GMP-LS, the root and basal stem rot pathogen of sugarcane in Indonesia.</title>
        <authorList>
            <person name="Selvaraj P."/>
            <person name="Muralishankar V."/>
            <person name="Muruganantham S."/>
            <person name="Sp S."/>
            <person name="Haryani S."/>
            <person name="Lau K.J.X."/>
            <person name="Naqvi N.I."/>
        </authorList>
    </citation>
    <scope>NUCLEOTIDE SEQUENCE [LARGE SCALE GENOMIC DNA]</scope>
    <source>
        <strain evidence="2">GMP-LS</strain>
    </source>
</reference>
<dbReference type="PANTHER" id="PTHR43735:SF5">
    <property type="entry name" value="FAD_NAD(P)-BINDING DOMAIN-CONTAINING PROTEIN"/>
    <property type="match status" value="1"/>
</dbReference>
<dbReference type="SUPFAM" id="SSF51905">
    <property type="entry name" value="FAD/NAD(P)-binding domain"/>
    <property type="match status" value="1"/>
</dbReference>
<name>A0AAN7UBH4_9PEZI</name>
<keyword evidence="3" id="KW-1185">Reference proteome</keyword>
<dbReference type="GO" id="GO:0004174">
    <property type="term" value="F:electron-transferring-flavoprotein dehydrogenase activity"/>
    <property type="evidence" value="ECO:0007669"/>
    <property type="project" value="TreeGrafter"/>
</dbReference>
<evidence type="ECO:0000313" key="3">
    <source>
        <dbReference type="Proteomes" id="UP001305414"/>
    </source>
</evidence>
<sequence>MALSRSAWLRMRHIRHRLPPPASSKTGKHERLHIVIIGASMAGYHAAKSIAESILPGSPYQVVVIEAHDHFHFTWVLPRFCVVEGHEHKAFIPYGPYLRRIPERALRWIQGRAVHITKHSVRLSSGEEIPYEFLVVATGAGATDSLPSRVQSDEKTEGIRQLKDIQQKIKEAKNLVVVGGGAAGVELATDAKSCHPEKTVVLVHSRDNVMHRFGPGLQRAAMAGLKELGIEIITGDRLIREEKERGVVILKSGREVECDFLVNCAGQRPNSMLIKELSPKSVTASGHILVEPTMQISDGSLPNVYICGDVAHNSTPNPNSRSARAQAAVVADNVILAMDGHKPTKKYKPQWLEALIKLTLGLDKSVTHIGDFDGTELLFSTQDRDLALMSGGAWKHMGATPFQDETETLQRFVTRT</sequence>
<dbReference type="EMBL" id="JAWHQM010000002">
    <property type="protein sequence ID" value="KAK5625483.1"/>
    <property type="molecule type" value="Genomic_DNA"/>
</dbReference>
<dbReference type="AlphaFoldDB" id="A0AAN7UBH4"/>
<dbReference type="Pfam" id="PF07992">
    <property type="entry name" value="Pyr_redox_2"/>
    <property type="match status" value="1"/>
</dbReference>
<protein>
    <recommendedName>
        <fullName evidence="1">FAD/NAD(P)-binding domain-containing protein</fullName>
    </recommendedName>
</protein>
<organism evidence="2 3">
    <name type="scientific">Xylaria bambusicola</name>
    <dbReference type="NCBI Taxonomy" id="326684"/>
    <lineage>
        <taxon>Eukaryota</taxon>
        <taxon>Fungi</taxon>
        <taxon>Dikarya</taxon>
        <taxon>Ascomycota</taxon>
        <taxon>Pezizomycotina</taxon>
        <taxon>Sordariomycetes</taxon>
        <taxon>Xylariomycetidae</taxon>
        <taxon>Xylariales</taxon>
        <taxon>Xylariaceae</taxon>
        <taxon>Xylaria</taxon>
    </lineage>
</organism>
<dbReference type="InterPro" id="IPR036188">
    <property type="entry name" value="FAD/NAD-bd_sf"/>
</dbReference>
<evidence type="ECO:0000259" key="1">
    <source>
        <dbReference type="Pfam" id="PF07992"/>
    </source>
</evidence>
<accession>A0AAN7UBH4</accession>
<gene>
    <name evidence="2" type="ORF">RRF57_001199</name>
</gene>
<dbReference type="Proteomes" id="UP001305414">
    <property type="component" value="Unassembled WGS sequence"/>
</dbReference>